<evidence type="ECO:0000256" key="4">
    <source>
        <dbReference type="ARBA" id="ARBA00022475"/>
    </source>
</evidence>
<feature type="transmembrane region" description="Helical" evidence="8">
    <location>
        <begin position="169"/>
        <end position="190"/>
    </location>
</feature>
<feature type="transmembrane region" description="Helical" evidence="8">
    <location>
        <begin position="114"/>
        <end position="141"/>
    </location>
</feature>
<dbReference type="Proteomes" id="UP001365846">
    <property type="component" value="Unassembled WGS sequence"/>
</dbReference>
<evidence type="ECO:0000256" key="3">
    <source>
        <dbReference type="ARBA" id="ARBA00022448"/>
    </source>
</evidence>
<name>A0ABU8VPP2_9BURK</name>
<feature type="transmembrane region" description="Helical" evidence="8">
    <location>
        <begin position="225"/>
        <end position="246"/>
    </location>
</feature>
<accession>A0ABU8VPP2</accession>
<feature type="transmembrane region" description="Helical" evidence="8">
    <location>
        <begin position="30"/>
        <end position="53"/>
    </location>
</feature>
<comment type="caution">
    <text evidence="10">The sequence shown here is derived from an EMBL/GenBank/DDBJ whole genome shotgun (WGS) entry which is preliminary data.</text>
</comment>
<reference evidence="10 11" key="1">
    <citation type="submission" date="2024-03" db="EMBL/GenBank/DDBJ databases">
        <title>Novel species of the genus Variovorax.</title>
        <authorList>
            <person name="Liu Q."/>
            <person name="Xin Y.-H."/>
        </authorList>
    </citation>
    <scope>NUCLEOTIDE SEQUENCE [LARGE SCALE GENOMIC DNA]</scope>
    <source>
        <strain evidence="10 11">KACC 18899</strain>
    </source>
</reference>
<evidence type="ECO:0000259" key="9">
    <source>
        <dbReference type="PROSITE" id="PS50928"/>
    </source>
</evidence>
<feature type="transmembrane region" description="Helical" evidence="8">
    <location>
        <begin position="266"/>
        <end position="288"/>
    </location>
</feature>
<comment type="similarity">
    <text evidence="2">Belongs to the binding-protein-dependent transport system permease family. CysTW subfamily.</text>
</comment>
<dbReference type="PROSITE" id="PS50928">
    <property type="entry name" value="ABC_TM1"/>
    <property type="match status" value="1"/>
</dbReference>
<keyword evidence="11" id="KW-1185">Reference proteome</keyword>
<protein>
    <submittedName>
        <fullName evidence="10">ABC transporter permease</fullName>
    </submittedName>
</protein>
<proteinExistence type="inferred from homology"/>
<feature type="transmembrane region" description="Helical" evidence="8">
    <location>
        <begin position="82"/>
        <end position="102"/>
    </location>
</feature>
<evidence type="ECO:0000256" key="5">
    <source>
        <dbReference type="ARBA" id="ARBA00022692"/>
    </source>
</evidence>
<dbReference type="PANTHER" id="PTHR42929">
    <property type="entry name" value="INNER MEMBRANE ABC TRANSPORTER PERMEASE PROTEIN YDCU-RELATED-RELATED"/>
    <property type="match status" value="1"/>
</dbReference>
<evidence type="ECO:0000256" key="2">
    <source>
        <dbReference type="ARBA" id="ARBA00007069"/>
    </source>
</evidence>
<keyword evidence="4" id="KW-1003">Cell membrane</keyword>
<dbReference type="InterPro" id="IPR035906">
    <property type="entry name" value="MetI-like_sf"/>
</dbReference>
<gene>
    <name evidence="10" type="ORF">WKW77_31490</name>
</gene>
<dbReference type="RefSeq" id="WP_340360826.1">
    <property type="nucleotide sequence ID" value="NZ_JBBKZU010000022.1"/>
</dbReference>
<evidence type="ECO:0000256" key="1">
    <source>
        <dbReference type="ARBA" id="ARBA00004651"/>
    </source>
</evidence>
<keyword evidence="3 8" id="KW-0813">Transport</keyword>
<dbReference type="Gene3D" id="1.10.3720.10">
    <property type="entry name" value="MetI-like"/>
    <property type="match status" value="1"/>
</dbReference>
<dbReference type="CDD" id="cd06261">
    <property type="entry name" value="TM_PBP2"/>
    <property type="match status" value="1"/>
</dbReference>
<evidence type="ECO:0000256" key="8">
    <source>
        <dbReference type="RuleBase" id="RU363032"/>
    </source>
</evidence>
<keyword evidence="7 8" id="KW-0472">Membrane</keyword>
<sequence length="302" mass="32809">MSTVHFTVKALASPANEAQRPVWSQRTRHVLSTCALLGPVFLFLLACFVAPLGELLRLSFTSPDGTFASYQSIAATAVYREVFVNTVVLAFNVAFISVVLSFPTAYMLTRLKGLALSLAFWCVLFPLWISVLVRTFAWLLLLGQNGPVNNALVGTGLAEQPQQFLFNSLGVYIGMVHVLLPYALLPIYSAMKNVDVRLMQASDGLGAHPLQTFTRVYLPMTAPGLAAGFLLVFLMALGFFITPALLGGMKNVTIAMLIDVFVQEQLVWPLAAAAAFWMLALVLFLVGLASRFVNVTSTVAAR</sequence>
<dbReference type="Pfam" id="PF00528">
    <property type="entry name" value="BPD_transp_1"/>
    <property type="match status" value="1"/>
</dbReference>
<dbReference type="SUPFAM" id="SSF161098">
    <property type="entry name" value="MetI-like"/>
    <property type="match status" value="1"/>
</dbReference>
<feature type="domain" description="ABC transmembrane type-1" evidence="9">
    <location>
        <begin position="83"/>
        <end position="289"/>
    </location>
</feature>
<dbReference type="InterPro" id="IPR000515">
    <property type="entry name" value="MetI-like"/>
</dbReference>
<organism evidence="10 11">
    <name type="scientific">Variovorax ureilyticus</name>
    <dbReference type="NCBI Taxonomy" id="1836198"/>
    <lineage>
        <taxon>Bacteria</taxon>
        <taxon>Pseudomonadati</taxon>
        <taxon>Pseudomonadota</taxon>
        <taxon>Betaproteobacteria</taxon>
        <taxon>Burkholderiales</taxon>
        <taxon>Comamonadaceae</taxon>
        <taxon>Variovorax</taxon>
    </lineage>
</organism>
<dbReference type="PANTHER" id="PTHR42929:SF5">
    <property type="entry name" value="ABC TRANSPORTER PERMEASE PROTEIN"/>
    <property type="match status" value="1"/>
</dbReference>
<evidence type="ECO:0000313" key="11">
    <source>
        <dbReference type="Proteomes" id="UP001365846"/>
    </source>
</evidence>
<keyword evidence="5 8" id="KW-0812">Transmembrane</keyword>
<dbReference type="EMBL" id="JBBKZU010000022">
    <property type="protein sequence ID" value="MEJ8815624.1"/>
    <property type="molecule type" value="Genomic_DNA"/>
</dbReference>
<evidence type="ECO:0000313" key="10">
    <source>
        <dbReference type="EMBL" id="MEJ8815624.1"/>
    </source>
</evidence>
<keyword evidence="6 8" id="KW-1133">Transmembrane helix</keyword>
<evidence type="ECO:0000256" key="6">
    <source>
        <dbReference type="ARBA" id="ARBA00022989"/>
    </source>
</evidence>
<evidence type="ECO:0000256" key="7">
    <source>
        <dbReference type="ARBA" id="ARBA00023136"/>
    </source>
</evidence>
<comment type="subcellular location">
    <subcellularLocation>
        <location evidence="1 8">Cell membrane</location>
        <topology evidence="1 8">Multi-pass membrane protein</topology>
    </subcellularLocation>
</comment>